<keyword evidence="1" id="KW-0328">Glycosyltransferase</keyword>
<evidence type="ECO:0000256" key="1">
    <source>
        <dbReference type="ARBA" id="ARBA00022676"/>
    </source>
</evidence>
<dbReference type="Proteomes" id="UP000820977">
    <property type="component" value="Unassembled WGS sequence"/>
</dbReference>
<feature type="domain" description="Glycosyltransferase 2-like" evidence="3">
    <location>
        <begin position="21"/>
        <end position="145"/>
    </location>
</feature>
<keyword evidence="5" id="KW-1185">Reference proteome</keyword>
<dbReference type="EMBL" id="JABKKJ010000016">
    <property type="protein sequence ID" value="NPE25738.1"/>
    <property type="molecule type" value="Genomic_DNA"/>
</dbReference>
<dbReference type="Pfam" id="PF00535">
    <property type="entry name" value="Glycos_transf_2"/>
    <property type="match status" value="1"/>
</dbReference>
<evidence type="ECO:0000259" key="3">
    <source>
        <dbReference type="Pfam" id="PF00535"/>
    </source>
</evidence>
<sequence>MAEKENKSTIYQMNKYQYNLSIIIPAYNAARFIERTITEASQIVPTPEIIVVDDGSQDGTYHVCKGLQNKLSTLYVYTQKNAGVSAARNLGIKYAHGKWLFFCDSDDWVDVDGITRVLKIANEQKENTLMLAAMNFVKPDGVYLHIVPEKHNIKPHEYLASNNFQGSSCNHLFPNKLIKGNHIQFPIGVVNTEDSNFNIKAICCCDNICSVNIPIYNYNHLNEEACHKTNFSMNWRIGPLLSSLDIIRFIEIKGIDISIVFQQIDRLVEYYYRSHIYGKHTTDELRDISQLLRSIGQKCPNITISPKYKIMTHLPVVGICLLRIYNRIKFGK</sequence>
<dbReference type="InterPro" id="IPR001173">
    <property type="entry name" value="Glyco_trans_2-like"/>
</dbReference>
<dbReference type="RefSeq" id="WP_172345203.1">
    <property type="nucleotide sequence ID" value="NZ_CATJFF010000028.1"/>
</dbReference>
<organism evidence="4 5">
    <name type="scientific">Xylanibacter caecicola</name>
    <dbReference type="NCBI Taxonomy" id="2736294"/>
    <lineage>
        <taxon>Bacteria</taxon>
        <taxon>Pseudomonadati</taxon>
        <taxon>Bacteroidota</taxon>
        <taxon>Bacteroidia</taxon>
        <taxon>Bacteroidales</taxon>
        <taxon>Prevotellaceae</taxon>
        <taxon>Xylanibacter</taxon>
    </lineage>
</organism>
<name>A0ABX2B376_9BACT</name>
<reference evidence="4 5" key="1">
    <citation type="submission" date="2020-05" db="EMBL/GenBank/DDBJ databases">
        <title>Distinct polysaccharide utilization as determinants for interspecies competition between intestinal Prevotella spp.</title>
        <authorList>
            <person name="Galvez E.J.C."/>
            <person name="Iljazovic A."/>
            <person name="Strowig T."/>
        </authorList>
    </citation>
    <scope>NUCLEOTIDE SEQUENCE [LARGE SCALE GENOMIC DNA]</scope>
    <source>
        <strain evidence="4 5">PCHR</strain>
    </source>
</reference>
<proteinExistence type="predicted"/>
<keyword evidence="2" id="KW-0808">Transferase</keyword>
<dbReference type="Gene3D" id="3.90.550.10">
    <property type="entry name" value="Spore Coat Polysaccharide Biosynthesis Protein SpsA, Chain A"/>
    <property type="match status" value="1"/>
</dbReference>
<evidence type="ECO:0000313" key="5">
    <source>
        <dbReference type="Proteomes" id="UP000820977"/>
    </source>
</evidence>
<evidence type="ECO:0000256" key="2">
    <source>
        <dbReference type="ARBA" id="ARBA00022679"/>
    </source>
</evidence>
<gene>
    <name evidence="4" type="ORF">HPS54_09470</name>
</gene>
<dbReference type="InterPro" id="IPR029044">
    <property type="entry name" value="Nucleotide-diphossugar_trans"/>
</dbReference>
<dbReference type="PANTHER" id="PTHR22916">
    <property type="entry name" value="GLYCOSYLTRANSFERASE"/>
    <property type="match status" value="1"/>
</dbReference>
<protein>
    <submittedName>
        <fullName evidence="4">Glycosyltransferase family 2 protein</fullName>
    </submittedName>
</protein>
<dbReference type="PANTHER" id="PTHR22916:SF51">
    <property type="entry name" value="GLYCOSYLTRANSFERASE EPSH-RELATED"/>
    <property type="match status" value="1"/>
</dbReference>
<comment type="caution">
    <text evidence="4">The sequence shown here is derived from an EMBL/GenBank/DDBJ whole genome shotgun (WGS) entry which is preliminary data.</text>
</comment>
<dbReference type="SUPFAM" id="SSF53448">
    <property type="entry name" value="Nucleotide-diphospho-sugar transferases"/>
    <property type="match status" value="1"/>
</dbReference>
<evidence type="ECO:0000313" key="4">
    <source>
        <dbReference type="EMBL" id="NPE25738.1"/>
    </source>
</evidence>
<dbReference type="CDD" id="cd00761">
    <property type="entry name" value="Glyco_tranf_GTA_type"/>
    <property type="match status" value="1"/>
</dbReference>
<accession>A0ABX2B376</accession>